<feature type="region of interest" description="Disordered" evidence="1">
    <location>
        <begin position="1"/>
        <end position="84"/>
    </location>
</feature>
<proteinExistence type="predicted"/>
<comment type="caution">
    <text evidence="2">The sequence shown here is derived from an EMBL/GenBank/DDBJ whole genome shotgun (WGS) entry which is preliminary data.</text>
</comment>
<feature type="compositionally biased region" description="Low complexity" evidence="1">
    <location>
        <begin position="45"/>
        <end position="77"/>
    </location>
</feature>
<evidence type="ECO:0000256" key="1">
    <source>
        <dbReference type="SAM" id="MobiDB-lite"/>
    </source>
</evidence>
<feature type="compositionally biased region" description="Basic and acidic residues" evidence="1">
    <location>
        <begin position="1"/>
        <end position="17"/>
    </location>
</feature>
<dbReference type="EMBL" id="JASSZA010000001">
    <property type="protein sequence ID" value="KAK2119243.1"/>
    <property type="molecule type" value="Genomic_DNA"/>
</dbReference>
<evidence type="ECO:0000313" key="2">
    <source>
        <dbReference type="EMBL" id="KAK2119243.1"/>
    </source>
</evidence>
<organism evidence="2 3">
    <name type="scientific">Saguinus oedipus</name>
    <name type="common">Cotton-top tamarin</name>
    <name type="synonym">Oedipomidas oedipus</name>
    <dbReference type="NCBI Taxonomy" id="9490"/>
    <lineage>
        <taxon>Eukaryota</taxon>
        <taxon>Metazoa</taxon>
        <taxon>Chordata</taxon>
        <taxon>Craniata</taxon>
        <taxon>Vertebrata</taxon>
        <taxon>Euteleostomi</taxon>
        <taxon>Mammalia</taxon>
        <taxon>Eutheria</taxon>
        <taxon>Euarchontoglires</taxon>
        <taxon>Primates</taxon>
        <taxon>Haplorrhini</taxon>
        <taxon>Platyrrhini</taxon>
        <taxon>Cebidae</taxon>
        <taxon>Callitrichinae</taxon>
        <taxon>Saguinus</taxon>
    </lineage>
</organism>
<sequence>MSSLAEEKEVKEEDDFRPAQSAIKGREQGLRGTPVKPPRQRTTGAKAAAVPAAALAAQGPASSLALPGGRSAAAPSVAPHPPALLKCDTGAAERDLKPPGRRGAPCQI</sequence>
<evidence type="ECO:0000313" key="3">
    <source>
        <dbReference type="Proteomes" id="UP001266305"/>
    </source>
</evidence>
<name>A0ABQ9WER6_SAGOE</name>
<protein>
    <submittedName>
        <fullName evidence="2">Uncharacterized protein</fullName>
    </submittedName>
</protein>
<reference evidence="2 3" key="1">
    <citation type="submission" date="2023-05" db="EMBL/GenBank/DDBJ databases">
        <title>B98-5 Cell Line De Novo Hybrid Assembly: An Optical Mapping Approach.</title>
        <authorList>
            <person name="Kananen K."/>
            <person name="Auerbach J.A."/>
            <person name="Kautto E."/>
            <person name="Blachly J.S."/>
        </authorList>
    </citation>
    <scope>NUCLEOTIDE SEQUENCE [LARGE SCALE GENOMIC DNA]</scope>
    <source>
        <strain evidence="2">B95-8</strain>
        <tissue evidence="2">Cell line</tissue>
    </source>
</reference>
<accession>A0ABQ9WER6</accession>
<keyword evidence="3" id="KW-1185">Reference proteome</keyword>
<gene>
    <name evidence="2" type="ORF">P7K49_000629</name>
</gene>
<dbReference type="Proteomes" id="UP001266305">
    <property type="component" value="Unassembled WGS sequence"/>
</dbReference>